<accession>A0A8J4Q5L8</accession>
<dbReference type="Proteomes" id="UP000737018">
    <property type="component" value="Unassembled WGS sequence"/>
</dbReference>
<keyword evidence="2" id="KW-1185">Reference proteome</keyword>
<dbReference type="EMBL" id="JRKL02013654">
    <property type="protein sequence ID" value="KAF3942606.1"/>
    <property type="molecule type" value="Genomic_DNA"/>
</dbReference>
<feature type="non-terminal residue" evidence="1">
    <location>
        <position position="1"/>
    </location>
</feature>
<comment type="caution">
    <text evidence="1">The sequence shown here is derived from an EMBL/GenBank/DDBJ whole genome shotgun (WGS) entry which is preliminary data.</text>
</comment>
<gene>
    <name evidence="1" type="ORF">CMV_030752</name>
</gene>
<dbReference type="AlphaFoldDB" id="A0A8J4Q5L8"/>
<reference evidence="1" key="1">
    <citation type="submission" date="2020-03" db="EMBL/GenBank/DDBJ databases">
        <title>Castanea mollissima Vanexum genome sequencing.</title>
        <authorList>
            <person name="Staton M."/>
        </authorList>
    </citation>
    <scope>NUCLEOTIDE SEQUENCE</scope>
    <source>
        <tissue evidence="1">Leaf</tissue>
    </source>
</reference>
<proteinExistence type="predicted"/>
<name>A0A8J4Q5L8_9ROSI</name>
<evidence type="ECO:0000313" key="1">
    <source>
        <dbReference type="EMBL" id="KAF3942606.1"/>
    </source>
</evidence>
<protein>
    <submittedName>
        <fullName evidence="1">Uncharacterized protein</fullName>
    </submittedName>
</protein>
<organism evidence="1 2">
    <name type="scientific">Castanea mollissima</name>
    <name type="common">Chinese chestnut</name>
    <dbReference type="NCBI Taxonomy" id="60419"/>
    <lineage>
        <taxon>Eukaryota</taxon>
        <taxon>Viridiplantae</taxon>
        <taxon>Streptophyta</taxon>
        <taxon>Embryophyta</taxon>
        <taxon>Tracheophyta</taxon>
        <taxon>Spermatophyta</taxon>
        <taxon>Magnoliopsida</taxon>
        <taxon>eudicotyledons</taxon>
        <taxon>Gunneridae</taxon>
        <taxon>Pentapetalae</taxon>
        <taxon>rosids</taxon>
        <taxon>fabids</taxon>
        <taxon>Fagales</taxon>
        <taxon>Fagaceae</taxon>
        <taxon>Castanea</taxon>
    </lineage>
</organism>
<sequence length="53" mass="5928">MFSPDSALRERLNKIMASDYFTTSPELKALVEVAVGREVVVQTPTLQLTMTNQ</sequence>
<evidence type="ECO:0000313" key="2">
    <source>
        <dbReference type="Proteomes" id="UP000737018"/>
    </source>
</evidence>